<reference evidence="1" key="1">
    <citation type="journal article" date="2023" name="G3 (Bethesda)">
        <title>Whole genome assembly and annotation of the endangered Caribbean coral Acropora cervicornis.</title>
        <authorList>
            <person name="Selwyn J.D."/>
            <person name="Vollmer S.V."/>
        </authorList>
    </citation>
    <scope>NUCLEOTIDE SEQUENCE</scope>
    <source>
        <strain evidence="1">K2</strain>
    </source>
</reference>
<accession>A0AAD9PUI2</accession>
<sequence length="119" mass="13236">MTHVISQIEDCETAGDVCKSINVLQAIRWIEQAWEAVEPSIILKCFTNAGVLDKERNVVKALAPPSDEDPFSDLEDDVLQGASQLADELSKVVSKAQSLYLKQRLKNAVQKKITDFFNS</sequence>
<name>A0AAD9PUI2_ACRCE</name>
<reference evidence="1" key="2">
    <citation type="journal article" date="2023" name="Science">
        <title>Genomic signatures of disease resistance in endangered staghorn corals.</title>
        <authorList>
            <person name="Vollmer S.V."/>
            <person name="Selwyn J.D."/>
            <person name="Despard B.A."/>
            <person name="Roesel C.L."/>
        </authorList>
    </citation>
    <scope>NUCLEOTIDE SEQUENCE</scope>
    <source>
        <strain evidence="1">K2</strain>
    </source>
</reference>
<gene>
    <name evidence="1" type="ORF">P5673_030192</name>
</gene>
<evidence type="ECO:0008006" key="3">
    <source>
        <dbReference type="Google" id="ProtNLM"/>
    </source>
</evidence>
<comment type="caution">
    <text evidence="1">The sequence shown here is derived from an EMBL/GenBank/DDBJ whole genome shotgun (WGS) entry which is preliminary data.</text>
</comment>
<dbReference type="AlphaFoldDB" id="A0AAD9PUI2"/>
<keyword evidence="2" id="KW-1185">Reference proteome</keyword>
<evidence type="ECO:0000313" key="1">
    <source>
        <dbReference type="EMBL" id="KAK2549367.1"/>
    </source>
</evidence>
<organism evidence="1 2">
    <name type="scientific">Acropora cervicornis</name>
    <name type="common">Staghorn coral</name>
    <dbReference type="NCBI Taxonomy" id="6130"/>
    <lineage>
        <taxon>Eukaryota</taxon>
        <taxon>Metazoa</taxon>
        <taxon>Cnidaria</taxon>
        <taxon>Anthozoa</taxon>
        <taxon>Hexacorallia</taxon>
        <taxon>Scleractinia</taxon>
        <taxon>Astrocoeniina</taxon>
        <taxon>Acroporidae</taxon>
        <taxon>Acropora</taxon>
    </lineage>
</organism>
<dbReference type="Proteomes" id="UP001249851">
    <property type="component" value="Unassembled WGS sequence"/>
</dbReference>
<protein>
    <recommendedName>
        <fullName evidence="3">DDE-1 domain-containing protein</fullName>
    </recommendedName>
</protein>
<dbReference type="EMBL" id="JARQWQ010000127">
    <property type="protein sequence ID" value="KAK2549367.1"/>
    <property type="molecule type" value="Genomic_DNA"/>
</dbReference>
<evidence type="ECO:0000313" key="2">
    <source>
        <dbReference type="Proteomes" id="UP001249851"/>
    </source>
</evidence>
<proteinExistence type="predicted"/>